<comment type="caution">
    <text evidence="1">The sequence shown here is derived from an EMBL/GenBank/DDBJ whole genome shotgun (WGS) entry which is preliminary data.</text>
</comment>
<keyword evidence="2" id="KW-1185">Reference proteome</keyword>
<proteinExistence type="predicted"/>
<accession>A0A8J5JTM7</accession>
<gene>
    <name evidence="1" type="ORF">Hamer_G007603</name>
</gene>
<protein>
    <submittedName>
        <fullName evidence="1">Uncharacterized protein</fullName>
    </submittedName>
</protein>
<reference evidence="1" key="1">
    <citation type="journal article" date="2021" name="Sci. Adv.">
        <title>The American lobster genome reveals insights on longevity, neural, and immune adaptations.</title>
        <authorList>
            <person name="Polinski J.M."/>
            <person name="Zimin A.V."/>
            <person name="Clark K.F."/>
            <person name="Kohn A.B."/>
            <person name="Sadowski N."/>
            <person name="Timp W."/>
            <person name="Ptitsyn A."/>
            <person name="Khanna P."/>
            <person name="Romanova D.Y."/>
            <person name="Williams P."/>
            <person name="Greenwood S.J."/>
            <person name="Moroz L.L."/>
            <person name="Walt D.R."/>
            <person name="Bodnar A.G."/>
        </authorList>
    </citation>
    <scope>NUCLEOTIDE SEQUENCE</scope>
    <source>
        <strain evidence="1">GMGI-L3</strain>
    </source>
</reference>
<dbReference type="Proteomes" id="UP000747542">
    <property type="component" value="Unassembled WGS sequence"/>
</dbReference>
<organism evidence="1 2">
    <name type="scientific">Homarus americanus</name>
    <name type="common">American lobster</name>
    <dbReference type="NCBI Taxonomy" id="6706"/>
    <lineage>
        <taxon>Eukaryota</taxon>
        <taxon>Metazoa</taxon>
        <taxon>Ecdysozoa</taxon>
        <taxon>Arthropoda</taxon>
        <taxon>Crustacea</taxon>
        <taxon>Multicrustacea</taxon>
        <taxon>Malacostraca</taxon>
        <taxon>Eumalacostraca</taxon>
        <taxon>Eucarida</taxon>
        <taxon>Decapoda</taxon>
        <taxon>Pleocyemata</taxon>
        <taxon>Astacidea</taxon>
        <taxon>Nephropoidea</taxon>
        <taxon>Nephropidae</taxon>
        <taxon>Homarus</taxon>
    </lineage>
</organism>
<evidence type="ECO:0000313" key="1">
    <source>
        <dbReference type="EMBL" id="KAG7160844.1"/>
    </source>
</evidence>
<sequence>MSLEVDDDDAQ</sequence>
<evidence type="ECO:0000313" key="2">
    <source>
        <dbReference type="Proteomes" id="UP000747542"/>
    </source>
</evidence>
<dbReference type="EMBL" id="JAHLQT010030594">
    <property type="protein sequence ID" value="KAG7160844.1"/>
    <property type="molecule type" value="Genomic_DNA"/>
</dbReference>
<name>A0A8J5JTM7_HOMAM</name>